<sequence length="128" mass="15267">MISIENDRLDGFTLGQSKEETEQQKFDASLYRLEFEEQNGRPVLITVSVRDIPNFKLNGNEINFNNLEEFLKEENPLVDDYILVFTKYRLTLIPDFKEKLFAEVLIYDESVKDLYEESYDDYYLNLKE</sequence>
<name>F0P2G3_WEEVC</name>
<dbReference type="RefSeq" id="WP_013597171.1">
    <property type="nucleotide sequence ID" value="NC_015144.1"/>
</dbReference>
<dbReference type="Proteomes" id="UP000008641">
    <property type="component" value="Chromosome"/>
</dbReference>
<reference evidence="2" key="2">
    <citation type="journal article" date="2011" name="Stand. Genomic Sci.">
        <title>Complete genome sequence of Weeksella virosa type strain (9751T).</title>
        <authorList>
            <person name="Lang E."/>
            <person name="Teshima H."/>
            <person name="Lucas S."/>
            <person name="Lapidus A."/>
            <person name="Hammon N."/>
            <person name="Deshpande S."/>
            <person name="Nolan M."/>
            <person name="Cheng J."/>
            <person name="Pitluck S."/>
            <person name="Liolios K."/>
            <person name="Pagani I."/>
            <person name="Mikhailova N."/>
            <person name="Ivanova N."/>
            <person name="Mavromatis K."/>
            <person name="Pati A."/>
            <person name="Tapia R."/>
            <person name="Han C."/>
            <person name="Goodwin L."/>
            <person name="Chen A."/>
            <person name="Palaniappan K."/>
            <person name="Land M."/>
            <person name="Hauser L."/>
            <person name="Chang Y."/>
            <person name="Jeffries C."/>
            <person name="Brambilla E."/>
            <person name="Kopitz M."/>
            <person name="Rohde M."/>
            <person name="Goker M."/>
            <person name="Tindall B."/>
            <person name="Detter J."/>
            <person name="Woyke T."/>
            <person name="Bristow J."/>
            <person name="Eisen J."/>
            <person name="Markowitz V."/>
            <person name="Hugenholtz P."/>
            <person name="Klenk H."/>
            <person name="Kyrpides N."/>
        </authorList>
    </citation>
    <scope>NUCLEOTIDE SEQUENCE [LARGE SCALE GENOMIC DNA]</scope>
    <source>
        <strain evidence="2">ATCC 43766 / DSM 16922 / JCM 21250 / NBRC 16016 / NCTC 11634 / CL345/78</strain>
    </source>
</reference>
<gene>
    <name evidence="1" type="ordered locus">Weevi_0047</name>
</gene>
<dbReference type="OrthoDB" id="1150753at2"/>
<dbReference type="KEGG" id="wvi:Weevi_0047"/>
<reference evidence="1 2" key="1">
    <citation type="journal article" date="2011" name="Stand. Genomic Sci.">
        <title>Complete genome sequence of Weeksella virosa type strain (9751).</title>
        <authorList>
            <person name="Lang E."/>
            <person name="Teshima H."/>
            <person name="Lucas S."/>
            <person name="Lapidus A."/>
            <person name="Hammon N."/>
            <person name="Deshpande S."/>
            <person name="Nolan M."/>
            <person name="Cheng J.F."/>
            <person name="Pitluck S."/>
            <person name="Liolios K."/>
            <person name="Pagani I."/>
            <person name="Mikhailova N."/>
            <person name="Ivanova N."/>
            <person name="Mavromatis K."/>
            <person name="Pati A."/>
            <person name="Tapia R."/>
            <person name="Han C."/>
            <person name="Goodwin L."/>
            <person name="Chen A."/>
            <person name="Palaniappan K."/>
            <person name="Land M."/>
            <person name="Hauser L."/>
            <person name="Chang Y.J."/>
            <person name="Jeffries C.D."/>
            <person name="Brambilla E.M."/>
            <person name="Kopitz M."/>
            <person name="Rohde M."/>
            <person name="Goker M."/>
            <person name="Tindall B.J."/>
            <person name="Detter J.C."/>
            <person name="Woyke T."/>
            <person name="Bristow J."/>
            <person name="Eisen J.A."/>
            <person name="Markowitz V."/>
            <person name="Hugenholtz P."/>
            <person name="Klenk H.P."/>
            <person name="Kyrpides N.C."/>
        </authorList>
    </citation>
    <scope>NUCLEOTIDE SEQUENCE [LARGE SCALE GENOMIC DNA]</scope>
    <source>
        <strain evidence="2">ATCC 43766 / DSM 16922 / JCM 21250 / NBRC 16016 / NCTC 11634 / CL345/78</strain>
    </source>
</reference>
<evidence type="ECO:0000313" key="1">
    <source>
        <dbReference type="EMBL" id="ADX66775.1"/>
    </source>
</evidence>
<evidence type="ECO:0000313" key="2">
    <source>
        <dbReference type="Proteomes" id="UP000008641"/>
    </source>
</evidence>
<organism evidence="1 2">
    <name type="scientific">Weeksella virosa (strain ATCC 43766 / DSM 16922 / JCM 21250 / CCUG 30538 / CDC 9751 / IAM 14551 / NBRC 16016 / NCTC 11634 / CL345/78)</name>
    <dbReference type="NCBI Taxonomy" id="865938"/>
    <lineage>
        <taxon>Bacteria</taxon>
        <taxon>Pseudomonadati</taxon>
        <taxon>Bacteroidota</taxon>
        <taxon>Flavobacteriia</taxon>
        <taxon>Flavobacteriales</taxon>
        <taxon>Weeksellaceae</taxon>
        <taxon>Weeksella</taxon>
    </lineage>
</organism>
<proteinExistence type="predicted"/>
<protein>
    <submittedName>
        <fullName evidence="1">Uncharacterized protein</fullName>
    </submittedName>
</protein>
<dbReference type="eggNOG" id="ENOG5032TF6">
    <property type="taxonomic scope" value="Bacteria"/>
</dbReference>
<dbReference type="STRING" id="865938.Weevi_0047"/>
<dbReference type="HOGENOM" id="CLU_1823290_0_0_10"/>
<dbReference type="AlphaFoldDB" id="F0P2G3"/>
<dbReference type="EMBL" id="CP002455">
    <property type="protein sequence ID" value="ADX66775.1"/>
    <property type="molecule type" value="Genomic_DNA"/>
</dbReference>
<keyword evidence="2" id="KW-1185">Reference proteome</keyword>
<accession>F0P2G3</accession>